<dbReference type="EMBL" id="MTSE01000004">
    <property type="protein sequence ID" value="OUJ74055.1"/>
    <property type="molecule type" value="Genomic_DNA"/>
</dbReference>
<reference evidence="2 3" key="1">
    <citation type="submission" date="2017-01" db="EMBL/GenBank/DDBJ databases">
        <title>A new Hymenobacter.</title>
        <authorList>
            <person name="Liang Y."/>
            <person name="Feng F."/>
        </authorList>
    </citation>
    <scope>NUCLEOTIDE SEQUENCE [LARGE SCALE GENOMIC DNA]</scope>
    <source>
        <strain evidence="2">MIMBbqt21</strain>
    </source>
</reference>
<keyword evidence="3" id="KW-1185">Reference proteome</keyword>
<protein>
    <recommendedName>
        <fullName evidence="4">Outer membrane protein beta-barrel domain-containing protein</fullName>
    </recommendedName>
</protein>
<accession>A0A243WED2</accession>
<organism evidence="2 3">
    <name type="scientific">Hymenobacter crusticola</name>
    <dbReference type="NCBI Taxonomy" id="1770526"/>
    <lineage>
        <taxon>Bacteria</taxon>
        <taxon>Pseudomonadati</taxon>
        <taxon>Bacteroidota</taxon>
        <taxon>Cytophagia</taxon>
        <taxon>Cytophagales</taxon>
        <taxon>Hymenobacteraceae</taxon>
        <taxon>Hymenobacter</taxon>
    </lineage>
</organism>
<comment type="caution">
    <text evidence="2">The sequence shown here is derived from an EMBL/GenBank/DDBJ whole genome shotgun (WGS) entry which is preliminary data.</text>
</comment>
<sequence>MRNGAIILFHTVRYSLTKLLVPGLLAGSFSVAAQTTTPVETLALRPDSTHVRTPHRRVVAQFDQRFSPLNGKLVGINGVKLGIEWRGRLRTGLGVYLLSGGVPTREPAPLTLPANTRTELRFRYLAAYGEYVLIGTPRWELSTPTQIGFGRVLGRYHLPDGSRQQSPIDHIWLVEPSLVGHMRIFRWVGVGAGAGYRQMLFLNSKQERELSGFILVGRVKLFLGDLYKIARGRERLLSQKGLHRRNRREKPTDR</sequence>
<evidence type="ECO:0000313" key="2">
    <source>
        <dbReference type="EMBL" id="OUJ74055.1"/>
    </source>
</evidence>
<feature type="signal peptide" evidence="1">
    <location>
        <begin position="1"/>
        <end position="33"/>
    </location>
</feature>
<dbReference type="AlphaFoldDB" id="A0A243WED2"/>
<proteinExistence type="predicted"/>
<gene>
    <name evidence="2" type="ORF">BXP70_09920</name>
</gene>
<evidence type="ECO:0008006" key="4">
    <source>
        <dbReference type="Google" id="ProtNLM"/>
    </source>
</evidence>
<dbReference type="Proteomes" id="UP000194873">
    <property type="component" value="Unassembled WGS sequence"/>
</dbReference>
<keyword evidence="1" id="KW-0732">Signal</keyword>
<evidence type="ECO:0000313" key="3">
    <source>
        <dbReference type="Proteomes" id="UP000194873"/>
    </source>
</evidence>
<name>A0A243WED2_9BACT</name>
<evidence type="ECO:0000256" key="1">
    <source>
        <dbReference type="SAM" id="SignalP"/>
    </source>
</evidence>
<feature type="chain" id="PRO_5012490009" description="Outer membrane protein beta-barrel domain-containing protein" evidence="1">
    <location>
        <begin position="34"/>
        <end position="254"/>
    </location>
</feature>